<reference evidence="7 8" key="1">
    <citation type="submission" date="2019-03" db="EMBL/GenBank/DDBJ databases">
        <title>Genomic Encyclopedia of Type Strains, Phase IV (KMG-IV): sequencing the most valuable type-strain genomes for metagenomic binning, comparative biology and taxonomic classification.</title>
        <authorList>
            <person name="Goeker M."/>
        </authorList>
    </citation>
    <scope>NUCLEOTIDE SEQUENCE [LARGE SCALE GENOMIC DNA]</scope>
    <source>
        <strain evidence="7 8">DSM 24176</strain>
    </source>
</reference>
<dbReference type="InterPro" id="IPR051611">
    <property type="entry name" value="ECF_transporter_component"/>
</dbReference>
<gene>
    <name evidence="7" type="ORF">EDC19_0556</name>
</gene>
<dbReference type="EMBL" id="SMGQ01000011">
    <property type="protein sequence ID" value="TCK98138.1"/>
    <property type="molecule type" value="Genomic_DNA"/>
</dbReference>
<feature type="transmembrane region" description="Helical" evidence="6">
    <location>
        <begin position="231"/>
        <end position="251"/>
    </location>
</feature>
<sequence>MHNIFLHKNIYLSRKDIPPTSWGRTWEPRSKIITCMVSAFLILGLRHYITLIIIFFTFMMLLLTMAFSLKYLLYKIMGVLPFLLVFSLPILTRELFASQPVGNLFALQLLFKGLSIFSLMMVMTLTQPLNQLLSALFHLRLPSSLVSIIYLSCRYIFLIWERVKKTQNALTSRLFTLKVNLKTLKTLGEIIGGLLIKSIDRSESIYKAMVSRGFSGQLPKTNTKPIKSMDLFKSALFFLIIISFYILESWYI</sequence>
<dbReference type="RefSeq" id="WP_132280178.1">
    <property type="nucleotide sequence ID" value="NZ_SMGQ01000011.1"/>
</dbReference>
<keyword evidence="8" id="KW-1185">Reference proteome</keyword>
<organism evidence="7 8">
    <name type="scientific">Natranaerovirga hydrolytica</name>
    <dbReference type="NCBI Taxonomy" id="680378"/>
    <lineage>
        <taxon>Bacteria</taxon>
        <taxon>Bacillati</taxon>
        <taxon>Bacillota</taxon>
        <taxon>Clostridia</taxon>
        <taxon>Lachnospirales</taxon>
        <taxon>Natranaerovirgaceae</taxon>
        <taxon>Natranaerovirga</taxon>
    </lineage>
</organism>
<dbReference type="GO" id="GO:0005886">
    <property type="term" value="C:plasma membrane"/>
    <property type="evidence" value="ECO:0007669"/>
    <property type="project" value="UniProtKB-ARBA"/>
</dbReference>
<keyword evidence="4 6" id="KW-1133">Transmembrane helix</keyword>
<dbReference type="OrthoDB" id="8585740at2"/>
<keyword evidence="5 6" id="KW-0472">Membrane</keyword>
<comment type="subcellular location">
    <subcellularLocation>
        <location evidence="1">Membrane</location>
        <topology evidence="1">Multi-pass membrane protein</topology>
    </subcellularLocation>
</comment>
<dbReference type="PANTHER" id="PTHR34857">
    <property type="entry name" value="SLL0384 PROTEIN"/>
    <property type="match status" value="1"/>
</dbReference>
<evidence type="ECO:0000256" key="6">
    <source>
        <dbReference type="SAM" id="Phobius"/>
    </source>
</evidence>
<dbReference type="InterPro" id="IPR003339">
    <property type="entry name" value="ABC/ECF_trnsptr_transmembrane"/>
</dbReference>
<feature type="transmembrane region" description="Helical" evidence="6">
    <location>
        <begin position="73"/>
        <end position="92"/>
    </location>
</feature>
<name>A0A4R1MXY4_9FIRM</name>
<proteinExistence type="predicted"/>
<evidence type="ECO:0000256" key="2">
    <source>
        <dbReference type="ARBA" id="ARBA00022475"/>
    </source>
</evidence>
<protein>
    <submittedName>
        <fullName evidence="7">Cobalt/nickel transport system permease protein</fullName>
    </submittedName>
</protein>
<feature type="transmembrane region" description="Helical" evidence="6">
    <location>
        <begin position="48"/>
        <end position="67"/>
    </location>
</feature>
<feature type="transmembrane region" description="Helical" evidence="6">
    <location>
        <begin position="104"/>
        <end position="125"/>
    </location>
</feature>
<dbReference type="PANTHER" id="PTHR34857:SF2">
    <property type="entry name" value="SLL0384 PROTEIN"/>
    <property type="match status" value="1"/>
</dbReference>
<feature type="transmembrane region" description="Helical" evidence="6">
    <location>
        <begin position="137"/>
        <end position="157"/>
    </location>
</feature>
<dbReference type="Pfam" id="PF02361">
    <property type="entry name" value="CbiQ"/>
    <property type="match status" value="1"/>
</dbReference>
<dbReference type="Proteomes" id="UP000294545">
    <property type="component" value="Unassembled WGS sequence"/>
</dbReference>
<comment type="caution">
    <text evidence="7">The sequence shown here is derived from an EMBL/GenBank/DDBJ whole genome shotgun (WGS) entry which is preliminary data.</text>
</comment>
<keyword evidence="2" id="KW-1003">Cell membrane</keyword>
<evidence type="ECO:0000313" key="7">
    <source>
        <dbReference type="EMBL" id="TCK98138.1"/>
    </source>
</evidence>
<evidence type="ECO:0000256" key="5">
    <source>
        <dbReference type="ARBA" id="ARBA00023136"/>
    </source>
</evidence>
<evidence type="ECO:0000256" key="4">
    <source>
        <dbReference type="ARBA" id="ARBA00022989"/>
    </source>
</evidence>
<evidence type="ECO:0000256" key="1">
    <source>
        <dbReference type="ARBA" id="ARBA00004141"/>
    </source>
</evidence>
<evidence type="ECO:0000313" key="8">
    <source>
        <dbReference type="Proteomes" id="UP000294545"/>
    </source>
</evidence>
<keyword evidence="3 6" id="KW-0812">Transmembrane</keyword>
<dbReference type="AlphaFoldDB" id="A0A4R1MXY4"/>
<dbReference type="CDD" id="cd16914">
    <property type="entry name" value="EcfT"/>
    <property type="match status" value="1"/>
</dbReference>
<accession>A0A4R1MXY4</accession>
<evidence type="ECO:0000256" key="3">
    <source>
        <dbReference type="ARBA" id="ARBA00022692"/>
    </source>
</evidence>